<evidence type="ECO:0000313" key="3">
    <source>
        <dbReference type="Proteomes" id="UP001597540"/>
    </source>
</evidence>
<dbReference type="EMBL" id="JBHUMJ010000002">
    <property type="protein sequence ID" value="MFD2700795.1"/>
    <property type="molecule type" value="Genomic_DNA"/>
</dbReference>
<comment type="caution">
    <text evidence="2">The sequence shown here is derived from an EMBL/GenBank/DDBJ whole genome shotgun (WGS) entry which is preliminary data.</text>
</comment>
<keyword evidence="3" id="KW-1185">Reference proteome</keyword>
<organism evidence="2 3">
    <name type="scientific">Paenibacillus shunpengii</name>
    <dbReference type="NCBI Taxonomy" id="2054424"/>
    <lineage>
        <taxon>Bacteria</taxon>
        <taxon>Bacillati</taxon>
        <taxon>Bacillota</taxon>
        <taxon>Bacilli</taxon>
        <taxon>Bacillales</taxon>
        <taxon>Paenibacillaceae</taxon>
        <taxon>Paenibacillus</taxon>
    </lineage>
</organism>
<dbReference type="Proteomes" id="UP001597540">
    <property type="component" value="Unassembled WGS sequence"/>
</dbReference>
<reference evidence="3" key="1">
    <citation type="journal article" date="2019" name="Int. J. Syst. Evol. Microbiol.">
        <title>The Global Catalogue of Microorganisms (GCM) 10K type strain sequencing project: providing services to taxonomists for standard genome sequencing and annotation.</title>
        <authorList>
            <consortium name="The Broad Institute Genomics Platform"/>
            <consortium name="The Broad Institute Genome Sequencing Center for Infectious Disease"/>
            <person name="Wu L."/>
            <person name="Ma J."/>
        </authorList>
    </citation>
    <scope>NUCLEOTIDE SEQUENCE [LARGE SCALE GENOMIC DNA]</scope>
    <source>
        <strain evidence="3">KCTC 33849</strain>
    </source>
</reference>
<gene>
    <name evidence="2" type="ORF">ACFSVM_09970</name>
</gene>
<proteinExistence type="predicted"/>
<dbReference type="InterPro" id="IPR018728">
    <property type="entry name" value="DUF2268"/>
</dbReference>
<accession>A0ABW5SLW8</accession>
<protein>
    <submittedName>
        <fullName evidence="2">DUF2268 domain-containing protein</fullName>
    </submittedName>
</protein>
<name>A0ABW5SLW8_9BACL</name>
<sequence>MELFIEDTMNQYENLFTMPEEKRESYFRHTMMGPFERMWNTINVPMKAKQSGGYDVIMATKMLGYLDVKETEIGQTGTRELKKISINNVAEQTLLHCIDQMGQAGLSVNAPSLHFGAYLADPQKLAYTKGYSGFGGIPGYIQLMIYPNDYNIPRIPAILAHEFHHNIRFSYFDWDNGNITVGDYIIIEGLAESFASAIYGENMMGPWVSSFDEEDLHYSIEVIRQALDVKGFAEVSSYMIGDDIAKEKGYQPVGLSFAAGYAVGYHVVQEFLKNTGATIYDATRLSAADIIEGSRVSLATH</sequence>
<dbReference type="Pfam" id="PF10026">
    <property type="entry name" value="DUF2268"/>
    <property type="match status" value="1"/>
</dbReference>
<dbReference type="RefSeq" id="WP_379261808.1">
    <property type="nucleotide sequence ID" value="NZ_JBHUMJ010000002.1"/>
</dbReference>
<feature type="domain" description="DUF2268" evidence="1">
    <location>
        <begin position="88"/>
        <end position="292"/>
    </location>
</feature>
<evidence type="ECO:0000313" key="2">
    <source>
        <dbReference type="EMBL" id="MFD2700795.1"/>
    </source>
</evidence>
<evidence type="ECO:0000259" key="1">
    <source>
        <dbReference type="Pfam" id="PF10026"/>
    </source>
</evidence>